<feature type="transmembrane region" description="Helical" evidence="6">
    <location>
        <begin position="307"/>
        <end position="329"/>
    </location>
</feature>
<dbReference type="SUPFAM" id="SSF103473">
    <property type="entry name" value="MFS general substrate transporter"/>
    <property type="match status" value="1"/>
</dbReference>
<dbReference type="InterPro" id="IPR011701">
    <property type="entry name" value="MFS"/>
</dbReference>
<keyword evidence="3 6" id="KW-0812">Transmembrane</keyword>
<feature type="transmembrane region" description="Helical" evidence="6">
    <location>
        <begin position="86"/>
        <end position="103"/>
    </location>
</feature>
<evidence type="ECO:0000256" key="4">
    <source>
        <dbReference type="ARBA" id="ARBA00022989"/>
    </source>
</evidence>
<dbReference type="PRINTS" id="PR01036">
    <property type="entry name" value="TCRTETB"/>
</dbReference>
<dbReference type="Pfam" id="PF07690">
    <property type="entry name" value="MFS_1"/>
    <property type="match status" value="1"/>
</dbReference>
<evidence type="ECO:0000256" key="6">
    <source>
        <dbReference type="SAM" id="Phobius"/>
    </source>
</evidence>
<dbReference type="PANTHER" id="PTHR42718:SF9">
    <property type="entry name" value="MAJOR FACILITATOR SUPERFAMILY MULTIDRUG TRANSPORTER MFSC"/>
    <property type="match status" value="1"/>
</dbReference>
<feature type="domain" description="Major facilitator superfamily (MFS) profile" evidence="7">
    <location>
        <begin position="20"/>
        <end position="455"/>
    </location>
</feature>
<feature type="transmembrane region" description="Helical" evidence="6">
    <location>
        <begin position="174"/>
        <end position="194"/>
    </location>
</feature>
<feature type="transmembrane region" description="Helical" evidence="6">
    <location>
        <begin position="206"/>
        <end position="226"/>
    </location>
</feature>
<dbReference type="Gene3D" id="1.20.1720.10">
    <property type="entry name" value="Multidrug resistance protein D"/>
    <property type="match status" value="1"/>
</dbReference>
<dbReference type="PROSITE" id="PS50850">
    <property type="entry name" value="MFS"/>
    <property type="match status" value="1"/>
</dbReference>
<dbReference type="CDD" id="cd17321">
    <property type="entry name" value="MFS_MMR_MDR_like"/>
    <property type="match status" value="1"/>
</dbReference>
<feature type="transmembrane region" description="Helical" evidence="6">
    <location>
        <begin position="55"/>
        <end position="74"/>
    </location>
</feature>
<proteinExistence type="predicted"/>
<sequence length="459" mass="46991">MTGTIQGAADGMPMPRRALAFATILLAASSAAMDGVSVNVALPTLSSEFGITASTSVWAVNVYQLAVVTSLLPIAAMGDIVGHRRIYLIGLLVFAIMAGLAALSPNFELLILARTIQGFGAACILSINLALVRYIMPSSRLGRAIGLTAMAVAIASSIGPSIAGVLLAFGSWRWVFGVSLITGLISATVGLFTLPETNVQAKPFDFVSAALSATMFGSLLLGFSTIGHFWNVALTGALFLIGIAAGIALVIRLWDKPAPLLPLDLIRIPVFSLSVLASLCAFSAQMATYVSLPFYLQSSLGFSVLEAGLIFGAWPLALACTAPIAGTLADRLPAGILGFLGLGMLAMGLLILVVYPSTSTLWGMAWPLAICGFGFALFQSPNNRTILGSAPKARSGAAAGALATARLVGQALGTALATLAMSRVVGGGPTLPLVLAAVFAAIGACISVVRRGKVLVPSS</sequence>
<feature type="transmembrane region" description="Helical" evidence="6">
    <location>
        <begin position="266"/>
        <end position="287"/>
    </location>
</feature>
<evidence type="ECO:0000313" key="8">
    <source>
        <dbReference type="EMBL" id="MBS3849773.1"/>
    </source>
</evidence>
<keyword evidence="9" id="KW-1185">Reference proteome</keyword>
<name>A0A942I766_9HYPH</name>
<dbReference type="GO" id="GO:0016020">
    <property type="term" value="C:membrane"/>
    <property type="evidence" value="ECO:0007669"/>
    <property type="project" value="UniProtKB-SubCell"/>
</dbReference>
<evidence type="ECO:0000256" key="3">
    <source>
        <dbReference type="ARBA" id="ARBA00022692"/>
    </source>
</evidence>
<keyword evidence="2" id="KW-0813">Transport</keyword>
<dbReference type="InterPro" id="IPR036259">
    <property type="entry name" value="MFS_trans_sf"/>
</dbReference>
<reference evidence="8" key="1">
    <citation type="submission" date="2021-04" db="EMBL/GenBank/DDBJ databases">
        <title>Devosia litorisediminis sp. nov., isolated from a sand dune.</title>
        <authorList>
            <person name="Park S."/>
            <person name="Yoon J.-H."/>
        </authorList>
    </citation>
    <scope>NUCLEOTIDE SEQUENCE</scope>
    <source>
        <strain evidence="8">BSSL-BM10</strain>
    </source>
</reference>
<feature type="transmembrane region" description="Helical" evidence="6">
    <location>
        <begin position="431"/>
        <end position="449"/>
    </location>
</feature>
<organism evidence="8 9">
    <name type="scientific">Devosia litorisediminis</name>
    <dbReference type="NCBI Taxonomy" id="2829817"/>
    <lineage>
        <taxon>Bacteria</taxon>
        <taxon>Pseudomonadati</taxon>
        <taxon>Pseudomonadota</taxon>
        <taxon>Alphaproteobacteria</taxon>
        <taxon>Hyphomicrobiales</taxon>
        <taxon>Devosiaceae</taxon>
        <taxon>Devosia</taxon>
    </lineage>
</organism>
<dbReference type="PANTHER" id="PTHR42718">
    <property type="entry name" value="MAJOR FACILITATOR SUPERFAMILY MULTIDRUG TRANSPORTER MFSC"/>
    <property type="match status" value="1"/>
</dbReference>
<keyword evidence="5 6" id="KW-0472">Membrane</keyword>
<dbReference type="InterPro" id="IPR020846">
    <property type="entry name" value="MFS_dom"/>
</dbReference>
<dbReference type="Gene3D" id="1.20.1250.20">
    <property type="entry name" value="MFS general substrate transporter like domains"/>
    <property type="match status" value="1"/>
</dbReference>
<evidence type="ECO:0000256" key="1">
    <source>
        <dbReference type="ARBA" id="ARBA00004141"/>
    </source>
</evidence>
<comment type="subcellular location">
    <subcellularLocation>
        <location evidence="1">Membrane</location>
        <topology evidence="1">Multi-pass membrane protein</topology>
    </subcellularLocation>
</comment>
<feature type="transmembrane region" description="Helical" evidence="6">
    <location>
        <begin position="109"/>
        <end position="132"/>
    </location>
</feature>
<evidence type="ECO:0000256" key="2">
    <source>
        <dbReference type="ARBA" id="ARBA00022448"/>
    </source>
</evidence>
<dbReference type="AlphaFoldDB" id="A0A942I766"/>
<dbReference type="RefSeq" id="WP_212659405.1">
    <property type="nucleotide sequence ID" value="NZ_JAGXTP010000002.1"/>
</dbReference>
<protein>
    <submittedName>
        <fullName evidence="8">MFS transporter</fullName>
    </submittedName>
</protein>
<gene>
    <name evidence="8" type="ORF">KD146_13800</name>
</gene>
<evidence type="ECO:0000256" key="5">
    <source>
        <dbReference type="ARBA" id="ARBA00023136"/>
    </source>
</evidence>
<feature type="transmembrane region" description="Helical" evidence="6">
    <location>
        <begin position="232"/>
        <end position="254"/>
    </location>
</feature>
<feature type="transmembrane region" description="Helical" evidence="6">
    <location>
        <begin position="361"/>
        <end position="378"/>
    </location>
</feature>
<dbReference type="GO" id="GO:0022857">
    <property type="term" value="F:transmembrane transporter activity"/>
    <property type="evidence" value="ECO:0007669"/>
    <property type="project" value="InterPro"/>
</dbReference>
<feature type="transmembrane region" description="Helical" evidence="6">
    <location>
        <begin position="399"/>
        <end position="419"/>
    </location>
</feature>
<feature type="transmembrane region" description="Helical" evidence="6">
    <location>
        <begin position="336"/>
        <end position="355"/>
    </location>
</feature>
<evidence type="ECO:0000313" key="9">
    <source>
        <dbReference type="Proteomes" id="UP000678281"/>
    </source>
</evidence>
<evidence type="ECO:0000259" key="7">
    <source>
        <dbReference type="PROSITE" id="PS50850"/>
    </source>
</evidence>
<dbReference type="Proteomes" id="UP000678281">
    <property type="component" value="Unassembled WGS sequence"/>
</dbReference>
<comment type="caution">
    <text evidence="8">The sequence shown here is derived from an EMBL/GenBank/DDBJ whole genome shotgun (WGS) entry which is preliminary data.</text>
</comment>
<accession>A0A942I766</accession>
<dbReference type="EMBL" id="JAGXTP010000002">
    <property type="protein sequence ID" value="MBS3849773.1"/>
    <property type="molecule type" value="Genomic_DNA"/>
</dbReference>
<feature type="transmembrane region" description="Helical" evidence="6">
    <location>
        <begin position="144"/>
        <end position="168"/>
    </location>
</feature>
<keyword evidence="4 6" id="KW-1133">Transmembrane helix</keyword>